<dbReference type="RefSeq" id="WP_407326669.1">
    <property type="nucleotide sequence ID" value="NZ_CP136865.1"/>
</dbReference>
<organism evidence="7 8">
    <name type="scientific">Congregibacter brevis</name>
    <dbReference type="NCBI Taxonomy" id="3081201"/>
    <lineage>
        <taxon>Bacteria</taxon>
        <taxon>Pseudomonadati</taxon>
        <taxon>Pseudomonadota</taxon>
        <taxon>Gammaproteobacteria</taxon>
        <taxon>Cellvibrionales</taxon>
        <taxon>Halieaceae</taxon>
        <taxon>Congregibacter</taxon>
    </lineage>
</organism>
<evidence type="ECO:0000313" key="7">
    <source>
        <dbReference type="EMBL" id="WOJ95977.1"/>
    </source>
</evidence>
<dbReference type="PROSITE" id="PS00737">
    <property type="entry name" value="THIOLASE_2"/>
    <property type="match status" value="1"/>
</dbReference>
<keyword evidence="3 4" id="KW-0012">Acyltransferase</keyword>
<dbReference type="InterPro" id="IPR020616">
    <property type="entry name" value="Thiolase_N"/>
</dbReference>
<dbReference type="InterPro" id="IPR016039">
    <property type="entry name" value="Thiolase-like"/>
</dbReference>
<evidence type="ECO:0000313" key="8">
    <source>
        <dbReference type="Proteomes" id="UP001626549"/>
    </source>
</evidence>
<evidence type="ECO:0000256" key="2">
    <source>
        <dbReference type="ARBA" id="ARBA00022679"/>
    </source>
</evidence>
<dbReference type="SUPFAM" id="SSF53901">
    <property type="entry name" value="Thiolase-like"/>
    <property type="match status" value="2"/>
</dbReference>
<feature type="domain" description="Thiolase N-terminal" evidence="5">
    <location>
        <begin position="5"/>
        <end position="231"/>
    </location>
</feature>
<dbReference type="PANTHER" id="PTHR43365">
    <property type="entry name" value="BLR7806 PROTEIN"/>
    <property type="match status" value="1"/>
</dbReference>
<dbReference type="EMBL" id="CP136865">
    <property type="protein sequence ID" value="WOJ95977.1"/>
    <property type="molecule type" value="Genomic_DNA"/>
</dbReference>
<gene>
    <name evidence="7" type="ORF">R0137_12075</name>
</gene>
<dbReference type="Gene3D" id="3.40.47.10">
    <property type="match status" value="2"/>
</dbReference>
<comment type="similarity">
    <text evidence="1 4">Belongs to the thiolase-like superfamily. Thiolase family.</text>
</comment>
<dbReference type="NCBIfam" id="TIGR01930">
    <property type="entry name" value="AcCoA-C-Actrans"/>
    <property type="match status" value="1"/>
</dbReference>
<dbReference type="InterPro" id="IPR020610">
    <property type="entry name" value="Thiolase_AS"/>
</dbReference>
<keyword evidence="8" id="KW-1185">Reference proteome</keyword>
<accession>A0ABZ0I8Y1</accession>
<keyword evidence="2 4" id="KW-0808">Transferase</keyword>
<dbReference type="NCBIfam" id="NF004682">
    <property type="entry name" value="PRK06025.1"/>
    <property type="match status" value="1"/>
</dbReference>
<dbReference type="PIRSF" id="PIRSF000429">
    <property type="entry name" value="Ac-CoA_Ac_transf"/>
    <property type="match status" value="1"/>
</dbReference>
<sequence length="412" mass="43502">MTDAYIIDACRTPRGVGKYGKGALTHIHHQRLGATVLRAIAERNDLNTAEVDDIIWGCNAQRGDATGDVGRMSALDAGYDIRSSAVTLDRFCGSGITTVNIAAASIMSGMEDLVVAGGCEMMSAAGKPDAAPQSPFMDQGNLHLREQHPQPHQGVCADAIATLEGIPREALDALAAESQARAANAIANGYFDKSLVPVLNDDGSVALDKEEFPRPGTTLTSLSELKPSFAKFMDMPLDEAGTTYGGLVKQAYPDLDVINVHHAGNSSGVVDGAAALLLASPEYTEKQGWKPRAKIVAMANMGDSPTLMLNAPVPAAKKVLDKAGLTVDDIDLWEINEAFAVVAEKFIRDLDLDREKVNVNGGSMALGHPIGATGSILIGTLLDELERRDLKRGLVTMCAAGGMAPAIIIERM</sequence>
<evidence type="ECO:0000256" key="4">
    <source>
        <dbReference type="RuleBase" id="RU003557"/>
    </source>
</evidence>
<name>A0ABZ0I8Y1_9GAMM</name>
<evidence type="ECO:0000259" key="5">
    <source>
        <dbReference type="Pfam" id="PF00108"/>
    </source>
</evidence>
<reference evidence="7 8" key="1">
    <citation type="submission" date="2023-10" db="EMBL/GenBank/DDBJ databases">
        <title>Two novel species belonging to the OM43/NOR5 clade.</title>
        <authorList>
            <person name="Park M."/>
        </authorList>
    </citation>
    <scope>NUCLEOTIDE SEQUENCE [LARGE SCALE GENOMIC DNA]</scope>
    <source>
        <strain evidence="7 8">IMCC45268</strain>
    </source>
</reference>
<evidence type="ECO:0000256" key="3">
    <source>
        <dbReference type="ARBA" id="ARBA00023315"/>
    </source>
</evidence>
<dbReference type="Proteomes" id="UP001626549">
    <property type="component" value="Chromosome"/>
</dbReference>
<proteinExistence type="inferred from homology"/>
<evidence type="ECO:0000256" key="1">
    <source>
        <dbReference type="ARBA" id="ARBA00010982"/>
    </source>
</evidence>
<dbReference type="PANTHER" id="PTHR43365:SF1">
    <property type="entry name" value="ACETYL-COA C-ACYLTRANSFERASE"/>
    <property type="match status" value="1"/>
</dbReference>
<protein>
    <submittedName>
        <fullName evidence="7">Acetyl-CoA C-acetyltransferase</fullName>
    </submittedName>
</protein>
<dbReference type="CDD" id="cd00751">
    <property type="entry name" value="thiolase"/>
    <property type="match status" value="1"/>
</dbReference>
<dbReference type="Pfam" id="PF02803">
    <property type="entry name" value="Thiolase_C"/>
    <property type="match status" value="1"/>
</dbReference>
<dbReference type="InterPro" id="IPR002155">
    <property type="entry name" value="Thiolase"/>
</dbReference>
<dbReference type="PROSITE" id="PS00099">
    <property type="entry name" value="THIOLASE_3"/>
    <property type="match status" value="1"/>
</dbReference>
<dbReference type="InterPro" id="IPR020617">
    <property type="entry name" value="Thiolase_C"/>
</dbReference>
<feature type="domain" description="Thiolase C-terminal" evidence="6">
    <location>
        <begin position="290"/>
        <end position="411"/>
    </location>
</feature>
<dbReference type="InterPro" id="IPR020613">
    <property type="entry name" value="Thiolase_CS"/>
</dbReference>
<dbReference type="Pfam" id="PF00108">
    <property type="entry name" value="Thiolase_N"/>
    <property type="match status" value="1"/>
</dbReference>
<evidence type="ECO:0000259" key="6">
    <source>
        <dbReference type="Pfam" id="PF02803"/>
    </source>
</evidence>